<evidence type="ECO:0000256" key="2">
    <source>
        <dbReference type="ARBA" id="ARBA00004229"/>
    </source>
</evidence>
<proteinExistence type="inferred from homology"/>
<comment type="subcellular location">
    <subcellularLocation>
        <location evidence="2">Plastid</location>
        <location evidence="2">Chloroplast</location>
    </subcellularLocation>
</comment>
<evidence type="ECO:0000313" key="19">
    <source>
        <dbReference type="Proteomes" id="UP001054252"/>
    </source>
</evidence>
<keyword evidence="7" id="KW-0150">Chloroplast</keyword>
<feature type="binding site" evidence="17">
    <location>
        <position position="119"/>
    </location>
    <ligand>
        <name>Fe cation</name>
        <dbReference type="ChEBI" id="CHEBI:24875"/>
        <label>2</label>
    </ligand>
</feature>
<feature type="binding site" evidence="17">
    <location>
        <position position="85"/>
    </location>
    <ligand>
        <name>Fe cation</name>
        <dbReference type="ChEBI" id="CHEBI:24875"/>
        <label>1</label>
    </ligand>
</feature>
<keyword evidence="14" id="KW-0443">Lipid metabolism</keyword>
<dbReference type="PANTHER" id="PTHR31155:SF27">
    <property type="entry name" value="STEAROYL-[ACYL-CARRIER-PROTEIN] 9-DESATURASE 5, CHLOROPLASTIC"/>
    <property type="match status" value="1"/>
</dbReference>
<evidence type="ECO:0000256" key="15">
    <source>
        <dbReference type="ARBA" id="ARBA00023160"/>
    </source>
</evidence>
<keyword evidence="10" id="KW-0276">Fatty acid metabolism</keyword>
<dbReference type="EC" id="1.14.19.2" evidence="5"/>
<feature type="binding site" evidence="17">
    <location>
        <position position="152"/>
    </location>
    <ligand>
        <name>Fe cation</name>
        <dbReference type="ChEBI" id="CHEBI:24875"/>
        <label>2</label>
    </ligand>
</feature>
<evidence type="ECO:0000256" key="9">
    <source>
        <dbReference type="ARBA" id="ARBA00022723"/>
    </source>
</evidence>
<comment type="caution">
    <text evidence="18">The sequence shown here is derived from an EMBL/GenBank/DDBJ whole genome shotgun (WGS) entry which is preliminary data.</text>
</comment>
<dbReference type="InterPro" id="IPR009078">
    <property type="entry name" value="Ferritin-like_SF"/>
</dbReference>
<comment type="catalytic activity">
    <reaction evidence="16">
        <text>octadecanoyl-[ACP] + 2 reduced [2Fe-2S]-[ferredoxin] + O2 + 2 H(+) = (9Z)-octadecenoyl-[ACP] + 2 oxidized [2Fe-2S]-[ferredoxin] + 2 H2O</text>
        <dbReference type="Rhea" id="RHEA:11776"/>
        <dbReference type="Rhea" id="RHEA-COMP:9656"/>
        <dbReference type="Rhea" id="RHEA-COMP:9924"/>
        <dbReference type="Rhea" id="RHEA-COMP:10000"/>
        <dbReference type="Rhea" id="RHEA-COMP:10001"/>
        <dbReference type="ChEBI" id="CHEBI:15377"/>
        <dbReference type="ChEBI" id="CHEBI:15378"/>
        <dbReference type="ChEBI" id="CHEBI:15379"/>
        <dbReference type="ChEBI" id="CHEBI:33737"/>
        <dbReference type="ChEBI" id="CHEBI:33738"/>
        <dbReference type="ChEBI" id="CHEBI:78495"/>
        <dbReference type="ChEBI" id="CHEBI:78783"/>
        <dbReference type="EC" id="1.14.19.2"/>
    </reaction>
</comment>
<evidence type="ECO:0000256" key="10">
    <source>
        <dbReference type="ARBA" id="ARBA00022832"/>
    </source>
</evidence>
<dbReference type="InterPro" id="IPR012348">
    <property type="entry name" value="RNR-like"/>
</dbReference>
<dbReference type="GO" id="GO:0006633">
    <property type="term" value="P:fatty acid biosynthetic process"/>
    <property type="evidence" value="ECO:0007669"/>
    <property type="project" value="UniProtKB-KW"/>
</dbReference>
<feature type="binding site" evidence="17">
    <location>
        <position position="44"/>
    </location>
    <ligand>
        <name>Fe cation</name>
        <dbReference type="ChEBI" id="CHEBI:24875"/>
        <label>1</label>
    </ligand>
</feature>
<keyword evidence="12" id="KW-0560">Oxidoreductase</keyword>
<dbReference type="GO" id="GO:0006952">
    <property type="term" value="P:defense response"/>
    <property type="evidence" value="ECO:0007669"/>
    <property type="project" value="TreeGrafter"/>
</dbReference>
<evidence type="ECO:0000256" key="16">
    <source>
        <dbReference type="ARBA" id="ARBA00049304"/>
    </source>
</evidence>
<evidence type="ECO:0000256" key="13">
    <source>
        <dbReference type="ARBA" id="ARBA00023004"/>
    </source>
</evidence>
<keyword evidence="11" id="KW-0809">Transit peptide</keyword>
<gene>
    <name evidence="18" type="ORF">SLEP1_g38199</name>
</gene>
<dbReference type="Proteomes" id="UP001054252">
    <property type="component" value="Unassembled WGS sequence"/>
</dbReference>
<evidence type="ECO:0000256" key="6">
    <source>
        <dbReference type="ARBA" id="ARBA00022516"/>
    </source>
</evidence>
<dbReference type="EMBL" id="BPVZ01000082">
    <property type="protein sequence ID" value="GKV29260.1"/>
    <property type="molecule type" value="Genomic_DNA"/>
</dbReference>
<evidence type="ECO:0000256" key="11">
    <source>
        <dbReference type="ARBA" id="ARBA00022946"/>
    </source>
</evidence>
<dbReference type="SUPFAM" id="SSF47240">
    <property type="entry name" value="Ferritin-like"/>
    <property type="match status" value="1"/>
</dbReference>
<keyword evidence="15" id="KW-0275">Fatty acid biosynthesis</keyword>
<evidence type="ECO:0000313" key="18">
    <source>
        <dbReference type="EMBL" id="GKV29260.1"/>
    </source>
</evidence>
<comment type="cofactor">
    <cofactor evidence="17">
        <name>Fe cation</name>
        <dbReference type="ChEBI" id="CHEBI:24875"/>
    </cofactor>
    <text evidence="17">Binds 2 iron ions per subunit.</text>
</comment>
<dbReference type="Pfam" id="PF03405">
    <property type="entry name" value="FA_desaturase_2"/>
    <property type="match status" value="1"/>
</dbReference>
<comment type="cofactor">
    <cofactor evidence="1">
        <name>Fe(2+)</name>
        <dbReference type="ChEBI" id="CHEBI:29033"/>
    </cofactor>
</comment>
<feature type="binding site" evidence="17">
    <location>
        <position position="155"/>
    </location>
    <ligand>
        <name>Fe cation</name>
        <dbReference type="ChEBI" id="CHEBI:24875"/>
        <label>2</label>
    </ligand>
</feature>
<evidence type="ECO:0000256" key="17">
    <source>
        <dbReference type="PIRSR" id="PIRSR000346-1"/>
    </source>
</evidence>
<protein>
    <recommendedName>
        <fullName evidence="5">stearoyl-[acyl-carrier-protein] 9-desaturase</fullName>
        <ecNumber evidence="5">1.14.19.2</ecNumber>
    </recommendedName>
</protein>
<dbReference type="InterPro" id="IPR005067">
    <property type="entry name" value="Fatty_acid_desaturase-2"/>
</dbReference>
<name>A0AAV5KX94_9ROSI</name>
<keyword evidence="13 17" id="KW-0408">Iron</keyword>
<sequence length="260" mass="29443">MITGRISADPASDGFIEQITAIRERVKQIPDEYFVVLVGAMITEDALPTYQTMVNRPEGAQDETGASLTPWSIWTRSWTAEENRHGDLLNKCLYFSGRGDDTGIGKDPYLLAIYTSFQERGTAIYHGNMGTLPKEKGDLKLAKICGTIAADEMRHETAYTKLVGKLFEMDPNGTVQALAHMMWRKISMPGELIDYIDILDALVEKWKVKDLTGLSAEGQEAQEFVCDHLPQKLRRLEERAERRAKKRQTIPFTWIFNRAV</sequence>
<dbReference type="CDD" id="cd01050">
    <property type="entry name" value="Acyl_ACP_Desat"/>
    <property type="match status" value="1"/>
</dbReference>
<accession>A0AAV5KX94</accession>
<evidence type="ECO:0000256" key="8">
    <source>
        <dbReference type="ARBA" id="ARBA00022640"/>
    </source>
</evidence>
<evidence type="ECO:0000256" key="12">
    <source>
        <dbReference type="ARBA" id="ARBA00023002"/>
    </source>
</evidence>
<evidence type="ECO:0000256" key="3">
    <source>
        <dbReference type="ARBA" id="ARBA00004872"/>
    </source>
</evidence>
<dbReference type="GO" id="GO:0009570">
    <property type="term" value="C:chloroplast stroma"/>
    <property type="evidence" value="ECO:0007669"/>
    <property type="project" value="TreeGrafter"/>
</dbReference>
<keyword evidence="8" id="KW-0934">Plastid</keyword>
<dbReference type="PANTHER" id="PTHR31155">
    <property type="entry name" value="ACYL- ACYL-CARRIER-PROTEIN DESATURASE-RELATED"/>
    <property type="match status" value="1"/>
</dbReference>
<comment type="pathway">
    <text evidence="3">Lipid metabolism; fatty acid metabolism.</text>
</comment>
<organism evidence="18 19">
    <name type="scientific">Rubroshorea leprosula</name>
    <dbReference type="NCBI Taxonomy" id="152421"/>
    <lineage>
        <taxon>Eukaryota</taxon>
        <taxon>Viridiplantae</taxon>
        <taxon>Streptophyta</taxon>
        <taxon>Embryophyta</taxon>
        <taxon>Tracheophyta</taxon>
        <taxon>Spermatophyta</taxon>
        <taxon>Magnoliopsida</taxon>
        <taxon>eudicotyledons</taxon>
        <taxon>Gunneridae</taxon>
        <taxon>Pentapetalae</taxon>
        <taxon>rosids</taxon>
        <taxon>malvids</taxon>
        <taxon>Malvales</taxon>
        <taxon>Dipterocarpaceae</taxon>
        <taxon>Rubroshorea</taxon>
    </lineage>
</organism>
<dbReference type="GO" id="GO:0046872">
    <property type="term" value="F:metal ion binding"/>
    <property type="evidence" value="ECO:0007669"/>
    <property type="project" value="UniProtKB-KW"/>
</dbReference>
<keyword evidence="9 17" id="KW-0479">Metal-binding</keyword>
<evidence type="ECO:0000256" key="14">
    <source>
        <dbReference type="ARBA" id="ARBA00023098"/>
    </source>
</evidence>
<dbReference type="AlphaFoldDB" id="A0AAV5KX94"/>
<reference evidence="18 19" key="1">
    <citation type="journal article" date="2021" name="Commun. Biol.">
        <title>The genome of Shorea leprosula (Dipterocarpaceae) highlights the ecological relevance of drought in aseasonal tropical rainforests.</title>
        <authorList>
            <person name="Ng K.K.S."/>
            <person name="Kobayashi M.J."/>
            <person name="Fawcett J.A."/>
            <person name="Hatakeyama M."/>
            <person name="Paape T."/>
            <person name="Ng C.H."/>
            <person name="Ang C.C."/>
            <person name="Tnah L.H."/>
            <person name="Lee C.T."/>
            <person name="Nishiyama T."/>
            <person name="Sese J."/>
            <person name="O'Brien M.J."/>
            <person name="Copetti D."/>
            <person name="Mohd Noor M.I."/>
            <person name="Ong R.C."/>
            <person name="Putra M."/>
            <person name="Sireger I.Z."/>
            <person name="Indrioko S."/>
            <person name="Kosugi Y."/>
            <person name="Izuno A."/>
            <person name="Isagi Y."/>
            <person name="Lee S.L."/>
            <person name="Shimizu K.K."/>
        </authorList>
    </citation>
    <scope>NUCLEOTIDE SEQUENCE [LARGE SCALE GENOMIC DNA]</scope>
    <source>
        <strain evidence="18">214</strain>
    </source>
</reference>
<dbReference type="PIRSF" id="PIRSF000346">
    <property type="entry name" value="Dlt9_acylACP_des"/>
    <property type="match status" value="1"/>
</dbReference>
<dbReference type="GO" id="GO:0045300">
    <property type="term" value="F:stearoyl-[ACP] desaturase activity"/>
    <property type="evidence" value="ECO:0007669"/>
    <property type="project" value="UniProtKB-EC"/>
</dbReference>
<dbReference type="Gene3D" id="1.10.620.20">
    <property type="entry name" value="Ribonucleotide Reductase, subunit A"/>
    <property type="match status" value="1"/>
</dbReference>
<comment type="similarity">
    <text evidence="4">Belongs to the fatty acid desaturase type 2 family.</text>
</comment>
<feature type="binding site" evidence="17">
    <location>
        <position position="152"/>
    </location>
    <ligand>
        <name>Fe cation</name>
        <dbReference type="ChEBI" id="CHEBI:24875"/>
        <label>1</label>
    </ligand>
</feature>
<evidence type="ECO:0000256" key="5">
    <source>
        <dbReference type="ARBA" id="ARBA00012617"/>
    </source>
</evidence>
<evidence type="ECO:0000256" key="7">
    <source>
        <dbReference type="ARBA" id="ARBA00022528"/>
    </source>
</evidence>
<keyword evidence="19" id="KW-1185">Reference proteome</keyword>
<dbReference type="GO" id="GO:0004768">
    <property type="term" value="F:stearoyl-CoA 9-desaturase activity"/>
    <property type="evidence" value="ECO:0007669"/>
    <property type="project" value="TreeGrafter"/>
</dbReference>
<evidence type="ECO:0000256" key="1">
    <source>
        <dbReference type="ARBA" id="ARBA00001954"/>
    </source>
</evidence>
<feature type="binding site" evidence="17">
    <location>
        <position position="82"/>
    </location>
    <ligand>
        <name>Fe cation</name>
        <dbReference type="ChEBI" id="CHEBI:24875"/>
        <label>2</label>
    </ligand>
</feature>
<keyword evidence="6" id="KW-0444">Lipid biosynthesis</keyword>
<feature type="binding site" evidence="17">
    <location>
        <position position="82"/>
    </location>
    <ligand>
        <name>Fe cation</name>
        <dbReference type="ChEBI" id="CHEBI:24875"/>
        <label>1</label>
    </ligand>
</feature>
<evidence type="ECO:0000256" key="4">
    <source>
        <dbReference type="ARBA" id="ARBA00008749"/>
    </source>
</evidence>